<dbReference type="EMBL" id="CP002862">
    <property type="protein sequence ID" value="AEI52128.1"/>
    <property type="molecule type" value="Genomic_DNA"/>
</dbReference>
<keyword evidence="1" id="KW-0812">Transmembrane</keyword>
<keyword evidence="2" id="KW-0732">Signal</keyword>
<gene>
    <name evidence="3" type="ordered locus">Runsl_5831</name>
</gene>
<keyword evidence="1" id="KW-0472">Membrane</keyword>
<reference evidence="3 4" key="2">
    <citation type="journal article" date="2012" name="Stand. Genomic Sci.">
        <title>Complete genome sequence of the aquatic bacterium Runella slithyformis type strain (LSU 4(T)).</title>
        <authorList>
            <person name="Copeland A."/>
            <person name="Zhang X."/>
            <person name="Misra M."/>
            <person name="Lapidus A."/>
            <person name="Nolan M."/>
            <person name="Lucas S."/>
            <person name="Deshpande S."/>
            <person name="Cheng J.F."/>
            <person name="Tapia R."/>
            <person name="Goodwin L.A."/>
            <person name="Pitluck S."/>
            <person name="Liolios K."/>
            <person name="Pagani I."/>
            <person name="Ivanova N."/>
            <person name="Mikhailova N."/>
            <person name="Pati A."/>
            <person name="Chen A."/>
            <person name="Palaniappan K."/>
            <person name="Land M."/>
            <person name="Hauser L."/>
            <person name="Pan C."/>
            <person name="Jeffries C.D."/>
            <person name="Detter J.C."/>
            <person name="Brambilla E.M."/>
            <person name="Rohde M."/>
            <person name="Djao O.D."/>
            <person name="Goker M."/>
            <person name="Sikorski J."/>
            <person name="Tindall B.J."/>
            <person name="Woyke T."/>
            <person name="Bristow J."/>
            <person name="Eisen J.A."/>
            <person name="Markowitz V."/>
            <person name="Hugenholtz P."/>
            <person name="Kyrpides N.C."/>
            <person name="Klenk H.P."/>
            <person name="Mavromatis K."/>
        </authorList>
    </citation>
    <scope>NUCLEOTIDE SEQUENCE [LARGE SCALE GENOMIC DNA]</scope>
    <source>
        <strain evidence="4">ATCC 29530 / DSM 19594 / LMG 11500 / NCIMB 11436 / LSU 4</strain>
    </source>
</reference>
<feature type="transmembrane region" description="Helical" evidence="1">
    <location>
        <begin position="84"/>
        <end position="104"/>
    </location>
</feature>
<evidence type="ECO:0000256" key="2">
    <source>
        <dbReference type="SAM" id="SignalP"/>
    </source>
</evidence>
<evidence type="ECO:0000256" key="1">
    <source>
        <dbReference type="SAM" id="Phobius"/>
    </source>
</evidence>
<feature type="signal peptide" evidence="2">
    <location>
        <begin position="1"/>
        <end position="23"/>
    </location>
</feature>
<keyword evidence="4" id="KW-1185">Reference proteome</keyword>
<feature type="transmembrane region" description="Helical" evidence="1">
    <location>
        <begin position="52"/>
        <end position="72"/>
    </location>
</feature>
<keyword evidence="1" id="KW-1133">Transmembrane helix</keyword>
<sequence>MKRILQSLRQASFIIISSSAAMAQTGGIQRGASALTSLTGDLQSYIDPVTTVVYVVAAVIGLVGALRVYVNWQNGKENVMANATGWLGACLFLLIANTVLRAMFVA</sequence>
<name>A0A7U4E8Y2_RUNSL</name>
<dbReference type="InterPro" id="IPR025408">
    <property type="entry name" value="DUF4134"/>
</dbReference>
<keyword evidence="3" id="KW-0614">Plasmid</keyword>
<accession>A0A7U4E8Y2</accession>
<dbReference type="Pfam" id="PF13572">
    <property type="entry name" value="DUF4134"/>
    <property type="match status" value="1"/>
</dbReference>
<evidence type="ECO:0000313" key="3">
    <source>
        <dbReference type="EMBL" id="AEI52128.1"/>
    </source>
</evidence>
<dbReference type="Proteomes" id="UP000000493">
    <property type="component" value="Plasmid pRUNSL03"/>
</dbReference>
<dbReference type="KEGG" id="rsi:Runsl_5831"/>
<geneLocation type="plasmid" evidence="3 4">
    <name>pRUNSL03</name>
</geneLocation>
<dbReference type="AlphaFoldDB" id="A0A7U4E8Y2"/>
<organism evidence="3 4">
    <name type="scientific">Runella slithyformis (strain ATCC 29530 / DSM 19594 / LMG 11500 / NCIMB 11436 / LSU 4)</name>
    <dbReference type="NCBI Taxonomy" id="761193"/>
    <lineage>
        <taxon>Bacteria</taxon>
        <taxon>Pseudomonadati</taxon>
        <taxon>Bacteroidota</taxon>
        <taxon>Cytophagia</taxon>
        <taxon>Cytophagales</taxon>
        <taxon>Spirosomataceae</taxon>
        <taxon>Runella</taxon>
    </lineage>
</organism>
<reference evidence="4" key="1">
    <citation type="submission" date="2011-06" db="EMBL/GenBank/DDBJ databases">
        <title>The complete genome of plasmid 3 of Runella slithyformis DSM 19594.</title>
        <authorList>
            <consortium name="US DOE Joint Genome Institute (JGI-PGF)"/>
            <person name="Lucas S."/>
            <person name="Han J."/>
            <person name="Lapidus A."/>
            <person name="Bruce D."/>
            <person name="Goodwin L."/>
            <person name="Pitluck S."/>
            <person name="Peters L."/>
            <person name="Kyrpides N."/>
            <person name="Mavromatis K."/>
            <person name="Ivanova N."/>
            <person name="Ovchinnikova G."/>
            <person name="Zhang X."/>
            <person name="Misra M."/>
            <person name="Detter J.C."/>
            <person name="Tapia R."/>
            <person name="Han C."/>
            <person name="Land M."/>
            <person name="Hauser L."/>
            <person name="Markowitz V."/>
            <person name="Cheng J.-F."/>
            <person name="Hugenholtz P."/>
            <person name="Woyke T."/>
            <person name="Wu D."/>
            <person name="Tindall B."/>
            <person name="Faehrich R."/>
            <person name="Brambilla E."/>
            <person name="Klenk H.-P."/>
            <person name="Eisen J.A."/>
        </authorList>
    </citation>
    <scope>NUCLEOTIDE SEQUENCE [LARGE SCALE GENOMIC DNA]</scope>
    <source>
        <strain evidence="4">ATCC 29530 / DSM 19594 / LMG 11500 / NCIMB 11436 / LSU 4</strain>
        <plasmid evidence="4">pRUNSL03</plasmid>
    </source>
</reference>
<proteinExistence type="predicted"/>
<feature type="chain" id="PRO_5030599563" evidence="2">
    <location>
        <begin position="24"/>
        <end position="106"/>
    </location>
</feature>
<evidence type="ECO:0000313" key="4">
    <source>
        <dbReference type="Proteomes" id="UP000000493"/>
    </source>
</evidence>
<protein>
    <submittedName>
        <fullName evidence="3">Plasmid transfer protein</fullName>
    </submittedName>
</protein>